<organism evidence="1 2">
    <name type="scientific">Trichinella zimbabwensis</name>
    <dbReference type="NCBI Taxonomy" id="268475"/>
    <lineage>
        <taxon>Eukaryota</taxon>
        <taxon>Metazoa</taxon>
        <taxon>Ecdysozoa</taxon>
        <taxon>Nematoda</taxon>
        <taxon>Enoplea</taxon>
        <taxon>Dorylaimia</taxon>
        <taxon>Trichinellida</taxon>
        <taxon>Trichinellidae</taxon>
        <taxon>Trichinella</taxon>
    </lineage>
</organism>
<keyword evidence="2" id="KW-1185">Reference proteome</keyword>
<accession>A0A0V1GMQ7</accession>
<gene>
    <name evidence="1" type="ORF">T11_3101</name>
</gene>
<sequence>MGHVNNIQHEGFSEILLEQHTRAATDVSQMNKSLFDPGSEPCNIAVIPANKKRSVADNSSVLRKADLKN</sequence>
<dbReference type="AlphaFoldDB" id="A0A0V1GMQ7"/>
<dbReference type="EMBL" id="JYDP01000814">
    <property type="protein sequence ID" value="KRY99504.1"/>
    <property type="molecule type" value="Genomic_DNA"/>
</dbReference>
<name>A0A0V1GMQ7_9BILA</name>
<protein>
    <submittedName>
        <fullName evidence="1">Uncharacterized protein</fullName>
    </submittedName>
</protein>
<dbReference type="Proteomes" id="UP000055024">
    <property type="component" value="Unassembled WGS sequence"/>
</dbReference>
<comment type="caution">
    <text evidence="1">The sequence shown here is derived from an EMBL/GenBank/DDBJ whole genome shotgun (WGS) entry which is preliminary data.</text>
</comment>
<evidence type="ECO:0000313" key="1">
    <source>
        <dbReference type="EMBL" id="KRY99504.1"/>
    </source>
</evidence>
<evidence type="ECO:0000313" key="2">
    <source>
        <dbReference type="Proteomes" id="UP000055024"/>
    </source>
</evidence>
<reference evidence="1 2" key="1">
    <citation type="submission" date="2015-01" db="EMBL/GenBank/DDBJ databases">
        <title>Evolution of Trichinella species and genotypes.</title>
        <authorList>
            <person name="Korhonen P.K."/>
            <person name="Edoardo P."/>
            <person name="Giuseppe L.R."/>
            <person name="Gasser R.B."/>
        </authorList>
    </citation>
    <scope>NUCLEOTIDE SEQUENCE [LARGE SCALE GENOMIC DNA]</scope>
    <source>
        <strain evidence="1">ISS1029</strain>
    </source>
</reference>
<proteinExistence type="predicted"/>